<sequence length="45" mass="5194">MGPMVQGTESELCQCHPTYVLDRIQYPSTILVFMYPWPYTVQVGN</sequence>
<dbReference type="EMBL" id="GBXM01094584">
    <property type="protein sequence ID" value="JAH13993.1"/>
    <property type="molecule type" value="Transcribed_RNA"/>
</dbReference>
<dbReference type="AlphaFoldDB" id="A0A0E9QD08"/>
<protein>
    <submittedName>
        <fullName evidence="1">Uncharacterized protein</fullName>
    </submittedName>
</protein>
<proteinExistence type="predicted"/>
<organism evidence="1">
    <name type="scientific">Anguilla anguilla</name>
    <name type="common">European freshwater eel</name>
    <name type="synonym">Muraena anguilla</name>
    <dbReference type="NCBI Taxonomy" id="7936"/>
    <lineage>
        <taxon>Eukaryota</taxon>
        <taxon>Metazoa</taxon>
        <taxon>Chordata</taxon>
        <taxon>Craniata</taxon>
        <taxon>Vertebrata</taxon>
        <taxon>Euteleostomi</taxon>
        <taxon>Actinopterygii</taxon>
        <taxon>Neopterygii</taxon>
        <taxon>Teleostei</taxon>
        <taxon>Anguilliformes</taxon>
        <taxon>Anguillidae</taxon>
        <taxon>Anguilla</taxon>
    </lineage>
</organism>
<name>A0A0E9QD08_ANGAN</name>
<reference evidence="1" key="2">
    <citation type="journal article" date="2015" name="Fish Shellfish Immunol.">
        <title>Early steps in the European eel (Anguilla anguilla)-Vibrio vulnificus interaction in the gills: Role of the RtxA13 toxin.</title>
        <authorList>
            <person name="Callol A."/>
            <person name="Pajuelo D."/>
            <person name="Ebbesson L."/>
            <person name="Teles M."/>
            <person name="MacKenzie S."/>
            <person name="Amaro C."/>
        </authorList>
    </citation>
    <scope>NUCLEOTIDE SEQUENCE</scope>
</reference>
<reference evidence="1" key="1">
    <citation type="submission" date="2014-11" db="EMBL/GenBank/DDBJ databases">
        <authorList>
            <person name="Amaro Gonzalez C."/>
        </authorList>
    </citation>
    <scope>NUCLEOTIDE SEQUENCE</scope>
</reference>
<evidence type="ECO:0000313" key="1">
    <source>
        <dbReference type="EMBL" id="JAH13993.1"/>
    </source>
</evidence>
<accession>A0A0E9QD08</accession>